<dbReference type="Pfam" id="PF02663">
    <property type="entry name" value="FmdE"/>
    <property type="match status" value="2"/>
</dbReference>
<dbReference type="Gene3D" id="3.30.1330.130">
    <property type="match status" value="1"/>
</dbReference>
<evidence type="ECO:0000256" key="2">
    <source>
        <dbReference type="SAM" id="Phobius"/>
    </source>
</evidence>
<accession>A0A2H4U703</accession>
<dbReference type="Proteomes" id="UP000232133">
    <property type="component" value="Chromosome"/>
</dbReference>
<dbReference type="SUPFAM" id="SSF143555">
    <property type="entry name" value="FwdE-like"/>
    <property type="match status" value="2"/>
</dbReference>
<protein>
    <submittedName>
        <fullName evidence="4">Formylmethanofuran dehydrogenase</fullName>
    </submittedName>
</protein>
<dbReference type="RefSeq" id="WP_100815545.1">
    <property type="nucleotide sequence ID" value="NZ_CP017803.1"/>
</dbReference>
<dbReference type="InterPro" id="IPR003814">
    <property type="entry name" value="FmdEsu_dom"/>
</dbReference>
<keyword evidence="2" id="KW-0812">Transmembrane</keyword>
<gene>
    <name evidence="4" type="ORF">BK798_05295</name>
</gene>
<evidence type="ECO:0000313" key="5">
    <source>
        <dbReference type="Proteomes" id="UP000232133"/>
    </source>
</evidence>
<reference evidence="4 5" key="1">
    <citation type="submission" date="2016-10" db="EMBL/GenBank/DDBJ databases">
        <authorList>
            <person name="Varghese N."/>
        </authorList>
    </citation>
    <scope>NUCLEOTIDE SEQUENCE [LARGE SCALE GENOMIC DNA]</scope>
    <source>
        <strain evidence="4 5">KB11</strain>
    </source>
</reference>
<feature type="domain" description="Formylmethanofuran dehydrogenase subunit E" evidence="3">
    <location>
        <begin position="651"/>
        <end position="762"/>
    </location>
</feature>
<evidence type="ECO:0000256" key="1">
    <source>
        <dbReference type="SAM" id="MobiDB-lite"/>
    </source>
</evidence>
<dbReference type="EMBL" id="CP017803">
    <property type="protein sequence ID" value="ATZ59873.1"/>
    <property type="molecule type" value="Genomic_DNA"/>
</dbReference>
<feature type="domain" description="Formylmethanofuran dehydrogenase subunit E" evidence="3">
    <location>
        <begin position="271"/>
        <end position="344"/>
    </location>
</feature>
<sequence length="947" mass="104353">MVVKNNGKRFVFILLVMTLIALMMGNVCAEDVNGTNVDTITPTKSINVDVNYEYANDNNNVIPDFYIYSGEDKIEYNKELVSSNRFVLTFKDNSSNGYNITALTAGYISQSQIISDSITFNLKANDAYKLGRDVTADADRLLDFKTADDILVVTTAGVTKLNGKSTEDALEAILNYGTKIKYSNVLMLRDTAVNPIDFAFIVKRGNELKAVIYENGSRSYSYLGTISENMTREQWNNYIRSIHGQNAWSFASLANGWIAGVSREVLQEAAFHGHICEGTLGGYSIVKALIKYYPPVQETLTGGGSPADVTSYKILGVPGGSDDDAVLFFLDATIGKTSYVGIDTTATGATENMLGFIRWDAKSLSGDLIIMSFDSKKIKADFKAETGINADAGSLEELKYCTWWINKINKNPEELATFLYEFTNLTEEQYYYLMGTAKSVVHGNVSIAPVESHGLDLKYILSLNLPKATRTVPSGESGSLSDEEMKNIGFEAYNKASAIFKDELNINLGKDNVDLGIFTSAGYVYLNGKETVAVRDGLYEIAGATLYSKNLLQYHQALWKPLWFTFILRNPNSDVLYSVYLRYNPDGTWFVGELNGSNVVDIGIETLNSSAKVKAIQKTFMPDKNWNNIQSIANAWKSNPNFDQIMAFLYHNHVCPGVQPGFFITDYIQQNHPLGENESYNYIASSTYCKDDSLTYLLGVSPGMGTYFVQKLPNSDVTSTYVDGATDEGALVIWDNNLNIGRVVIVSFKWPTIDTSMYATSEAKRAAQIQAFIDLYKGINNPNVLENFVVKTSEEKWITAEQFNLLKSGSGELNTMAYIKSLDGSVTKEDLLKQLEKNNNSNTNANTNTNTNSNSNSNVDENSHSSASSAGVSNNRNMPQSSNSNVGDSNNALDPSSADLGSDDGKSYEVSKKSPAKSINPDYMPYVVIVILIVGILVGVGYMKHRK</sequence>
<proteinExistence type="predicted"/>
<evidence type="ECO:0000259" key="3">
    <source>
        <dbReference type="Pfam" id="PF02663"/>
    </source>
</evidence>
<keyword evidence="2" id="KW-0472">Membrane</keyword>
<keyword evidence="2" id="KW-1133">Transmembrane helix</keyword>
<name>A0A2H4U703_METSM</name>
<evidence type="ECO:0000313" key="4">
    <source>
        <dbReference type="EMBL" id="ATZ59873.1"/>
    </source>
</evidence>
<feature type="compositionally biased region" description="Low complexity" evidence="1">
    <location>
        <begin position="838"/>
        <end position="877"/>
    </location>
</feature>
<feature type="transmembrane region" description="Helical" evidence="2">
    <location>
        <begin position="923"/>
        <end position="943"/>
    </location>
</feature>
<feature type="region of interest" description="Disordered" evidence="1">
    <location>
        <begin position="837"/>
        <end position="917"/>
    </location>
</feature>
<dbReference type="AlphaFoldDB" id="A0A2H4U703"/>
<dbReference type="GeneID" id="35118770"/>
<feature type="compositionally biased region" description="Basic and acidic residues" evidence="1">
    <location>
        <begin position="903"/>
        <end position="912"/>
    </location>
</feature>
<feature type="compositionally biased region" description="Polar residues" evidence="1">
    <location>
        <begin position="878"/>
        <end position="894"/>
    </location>
</feature>
<organism evidence="4 5">
    <name type="scientific">Methanobrevibacter smithii</name>
    <dbReference type="NCBI Taxonomy" id="2173"/>
    <lineage>
        <taxon>Archaea</taxon>
        <taxon>Methanobacteriati</taxon>
        <taxon>Methanobacteriota</taxon>
        <taxon>Methanomada group</taxon>
        <taxon>Methanobacteria</taxon>
        <taxon>Methanobacteriales</taxon>
        <taxon>Methanobacteriaceae</taxon>
        <taxon>Methanobrevibacter</taxon>
    </lineage>
</organism>